<dbReference type="EMBL" id="CP047475">
    <property type="protein sequence ID" value="QIA63104.1"/>
    <property type="molecule type" value="Genomic_DNA"/>
</dbReference>
<gene>
    <name evidence="7" type="primary">yjeH</name>
    <name evidence="7" type="ORF">GT360_06080</name>
</gene>
<dbReference type="PANTHER" id="PTHR42770:SF13">
    <property type="entry name" value="L-METHIONINE_BRANCHED-CHAIN AMINO ACID EXPORTER YJEH"/>
    <property type="match status" value="1"/>
</dbReference>
<dbReference type="GO" id="GO:0005886">
    <property type="term" value="C:plasma membrane"/>
    <property type="evidence" value="ECO:0007669"/>
    <property type="project" value="UniProtKB-SubCell"/>
</dbReference>
<dbReference type="KEGG" id="vas:GT360_06080"/>
<sequence length="421" mass="45137">MTNAKLSIFQGANLLLSALLGSSILIIPALAATEAGIYSLLGWVLIILVMVPIVITFTGLGREYPHEGGTAHYVRHAFGLAASKSVAWLYLAIAPIGPPVVFITGASYLSQLIGRPEISLLSLELVILLLITVMNFARLKTSARFQSLVSWSLIITILLVTLLSLTQATPTLDVVESRPFTITQLGASIAIMFWSFVGIEAICHVANEFKNPNKDFPKAVALGVGAAACLYICVSYAVVTHNAYGDEASNLNSVTYLAEIGLGPLGQKLVALLGFLGCFSAVNLYVMSFVRMLYSLYEAHGDQHLFRKKSASGTAVVSLLLISMSIAVVLILRDRLDLSFEVLLSLANAMFVLIYLAASVSGLCLLKGLSRIAAGLASLFCLAILFNTGSSGLIATSMLGVLFIMFHLSKKQRRLSLESRD</sequence>
<dbReference type="Gene3D" id="1.20.1740.10">
    <property type="entry name" value="Amino acid/polyamine transporter I"/>
    <property type="match status" value="1"/>
</dbReference>
<dbReference type="NCBIfam" id="NF008245">
    <property type="entry name" value="PRK11021.1"/>
    <property type="match status" value="1"/>
</dbReference>
<evidence type="ECO:0000256" key="5">
    <source>
        <dbReference type="ARBA" id="ARBA00023136"/>
    </source>
</evidence>
<organism evidence="7 8">
    <name type="scientific">Vibrio astriarenae</name>
    <dbReference type="NCBI Taxonomy" id="1481923"/>
    <lineage>
        <taxon>Bacteria</taxon>
        <taxon>Pseudomonadati</taxon>
        <taxon>Pseudomonadota</taxon>
        <taxon>Gammaproteobacteria</taxon>
        <taxon>Vibrionales</taxon>
        <taxon>Vibrionaceae</taxon>
        <taxon>Vibrio</taxon>
    </lineage>
</organism>
<feature type="transmembrane region" description="Helical" evidence="6">
    <location>
        <begin position="311"/>
        <end position="332"/>
    </location>
</feature>
<evidence type="ECO:0000256" key="6">
    <source>
        <dbReference type="SAM" id="Phobius"/>
    </source>
</evidence>
<comment type="subcellular location">
    <subcellularLocation>
        <location evidence="1">Cell membrane</location>
        <topology evidence="1">Multi-pass membrane protein</topology>
    </subcellularLocation>
</comment>
<protein>
    <submittedName>
        <fullName evidence="7">L-methionine/branched-chain amino acid transporter</fullName>
    </submittedName>
</protein>
<dbReference type="RefSeq" id="WP_164648009.1">
    <property type="nucleotide sequence ID" value="NZ_CP047475.1"/>
</dbReference>
<keyword evidence="3 6" id="KW-0812">Transmembrane</keyword>
<evidence type="ECO:0000256" key="1">
    <source>
        <dbReference type="ARBA" id="ARBA00004651"/>
    </source>
</evidence>
<keyword evidence="5 6" id="KW-0472">Membrane</keyword>
<dbReference type="GO" id="GO:0022857">
    <property type="term" value="F:transmembrane transporter activity"/>
    <property type="evidence" value="ECO:0007669"/>
    <property type="project" value="InterPro"/>
</dbReference>
<evidence type="ECO:0000313" key="7">
    <source>
        <dbReference type="EMBL" id="QIA63104.1"/>
    </source>
</evidence>
<evidence type="ECO:0000313" key="8">
    <source>
        <dbReference type="Proteomes" id="UP000464262"/>
    </source>
</evidence>
<evidence type="ECO:0000256" key="3">
    <source>
        <dbReference type="ARBA" id="ARBA00022692"/>
    </source>
</evidence>
<keyword evidence="4 6" id="KW-1133">Transmembrane helix</keyword>
<feature type="transmembrane region" description="Helical" evidence="6">
    <location>
        <begin position="41"/>
        <end position="61"/>
    </location>
</feature>
<proteinExistence type="predicted"/>
<dbReference type="PIRSF" id="PIRSF006060">
    <property type="entry name" value="AA_transporter"/>
    <property type="match status" value="1"/>
</dbReference>
<reference evidence="7 8" key="1">
    <citation type="submission" date="2020-01" db="EMBL/GenBank/DDBJ databases">
        <title>Whole genome and functional gene identification of agarase of Vibrio HN897.</title>
        <authorList>
            <person name="Liu Y."/>
            <person name="Zhao Z."/>
        </authorList>
    </citation>
    <scope>NUCLEOTIDE SEQUENCE [LARGE SCALE GENOMIC DNA]</scope>
    <source>
        <strain evidence="7 8">HN897</strain>
    </source>
</reference>
<name>A0A7Z2T2E4_9VIBR</name>
<keyword evidence="8" id="KW-1185">Reference proteome</keyword>
<evidence type="ECO:0000256" key="2">
    <source>
        <dbReference type="ARBA" id="ARBA00022475"/>
    </source>
</evidence>
<feature type="transmembrane region" description="Helical" evidence="6">
    <location>
        <begin position="219"/>
        <end position="239"/>
    </location>
</feature>
<feature type="transmembrane region" description="Helical" evidence="6">
    <location>
        <begin position="392"/>
        <end position="409"/>
    </location>
</feature>
<evidence type="ECO:0000256" key="4">
    <source>
        <dbReference type="ARBA" id="ARBA00022989"/>
    </source>
</evidence>
<keyword evidence="2" id="KW-1003">Cell membrane</keyword>
<feature type="transmembrane region" description="Helical" evidence="6">
    <location>
        <begin position="185"/>
        <end position="207"/>
    </location>
</feature>
<feature type="transmembrane region" description="Helical" evidence="6">
    <location>
        <begin position="148"/>
        <end position="165"/>
    </location>
</feature>
<dbReference type="PANTHER" id="PTHR42770">
    <property type="entry name" value="AMINO ACID TRANSPORTER-RELATED"/>
    <property type="match status" value="1"/>
</dbReference>
<feature type="transmembrane region" description="Helical" evidence="6">
    <location>
        <begin position="118"/>
        <end position="136"/>
    </location>
</feature>
<dbReference type="AlphaFoldDB" id="A0A7Z2T2E4"/>
<dbReference type="Proteomes" id="UP000464262">
    <property type="component" value="Chromosome 1"/>
</dbReference>
<accession>A0A7Z2T2E4</accession>
<feature type="transmembrane region" description="Helical" evidence="6">
    <location>
        <begin position="73"/>
        <end position="98"/>
    </location>
</feature>
<dbReference type="Pfam" id="PF13520">
    <property type="entry name" value="AA_permease_2"/>
    <property type="match status" value="1"/>
</dbReference>
<dbReference type="InterPro" id="IPR050367">
    <property type="entry name" value="APC_superfamily"/>
</dbReference>
<dbReference type="InterPro" id="IPR002293">
    <property type="entry name" value="AA/rel_permease1"/>
</dbReference>
<feature type="transmembrane region" description="Helical" evidence="6">
    <location>
        <begin position="269"/>
        <end position="290"/>
    </location>
</feature>